<evidence type="ECO:0000313" key="4">
    <source>
        <dbReference type="Proteomes" id="UP001497525"/>
    </source>
</evidence>
<evidence type="ECO:0000256" key="2">
    <source>
        <dbReference type="SAM" id="SignalP"/>
    </source>
</evidence>
<gene>
    <name evidence="3" type="ORF">CDAUBV1_LOCUS14298</name>
</gene>
<dbReference type="Proteomes" id="UP001497525">
    <property type="component" value="Unassembled WGS sequence"/>
</dbReference>
<evidence type="ECO:0000313" key="3">
    <source>
        <dbReference type="EMBL" id="CAL5139267.1"/>
    </source>
</evidence>
<feature type="signal peptide" evidence="2">
    <location>
        <begin position="1"/>
        <end position="21"/>
    </location>
</feature>
<dbReference type="EMBL" id="CAXLJL010000600">
    <property type="protein sequence ID" value="CAL5139267.1"/>
    <property type="molecule type" value="Genomic_DNA"/>
</dbReference>
<reference evidence="3" key="1">
    <citation type="submission" date="2024-06" db="EMBL/GenBank/DDBJ databases">
        <authorList>
            <person name="Liu X."/>
            <person name="Lenzi L."/>
            <person name="Haldenby T S."/>
            <person name="Uol C."/>
        </authorList>
    </citation>
    <scope>NUCLEOTIDE SEQUENCE</scope>
</reference>
<evidence type="ECO:0000256" key="1">
    <source>
        <dbReference type="SAM" id="Coils"/>
    </source>
</evidence>
<dbReference type="AlphaFoldDB" id="A0AAV2TV81"/>
<protein>
    <submittedName>
        <fullName evidence="3">Uncharacterized protein</fullName>
    </submittedName>
</protein>
<sequence>MSQKHTYVLLILICYFSRSCSTPMASDSKIQANGHDDLERSYKEAREFLKICQSLFGSEPSEGDEDSSLAKRNADALNLDELKSDYDLLQHELDVMQSNREKAREALLKAGFLTADVEATKK</sequence>
<comment type="caution">
    <text evidence="3">The sequence shown here is derived from an EMBL/GenBank/DDBJ whole genome shotgun (WGS) entry which is preliminary data.</text>
</comment>
<feature type="coiled-coil region" evidence="1">
    <location>
        <begin position="79"/>
        <end position="106"/>
    </location>
</feature>
<feature type="chain" id="PRO_5043819625" evidence="2">
    <location>
        <begin position="22"/>
        <end position="122"/>
    </location>
</feature>
<organism evidence="3 4">
    <name type="scientific">Calicophoron daubneyi</name>
    <name type="common">Rumen fluke</name>
    <name type="synonym">Paramphistomum daubneyi</name>
    <dbReference type="NCBI Taxonomy" id="300641"/>
    <lineage>
        <taxon>Eukaryota</taxon>
        <taxon>Metazoa</taxon>
        <taxon>Spiralia</taxon>
        <taxon>Lophotrochozoa</taxon>
        <taxon>Platyhelminthes</taxon>
        <taxon>Trematoda</taxon>
        <taxon>Digenea</taxon>
        <taxon>Plagiorchiida</taxon>
        <taxon>Pronocephalata</taxon>
        <taxon>Paramphistomoidea</taxon>
        <taxon>Paramphistomidae</taxon>
        <taxon>Calicophoron</taxon>
    </lineage>
</organism>
<keyword evidence="2" id="KW-0732">Signal</keyword>
<proteinExistence type="predicted"/>
<keyword evidence="1" id="KW-0175">Coiled coil</keyword>
<name>A0AAV2TV81_CALDB</name>
<accession>A0AAV2TV81</accession>